<dbReference type="EMBL" id="JADOEF010000001">
    <property type="protein sequence ID" value="MBF7811366.1"/>
    <property type="molecule type" value="Genomic_DNA"/>
</dbReference>
<dbReference type="EMBL" id="CP010086">
    <property type="protein sequence ID" value="AJG98616.1"/>
    <property type="molecule type" value="Genomic_DNA"/>
</dbReference>
<dbReference type="EMBL" id="JABTDW010000001">
    <property type="protein sequence ID" value="NSB15605.1"/>
    <property type="molecule type" value="Genomic_DNA"/>
</dbReference>
<evidence type="ECO:0000313" key="6">
    <source>
        <dbReference type="Proteomes" id="UP000031866"/>
    </source>
</evidence>
<dbReference type="Proteomes" id="UP000031866">
    <property type="component" value="Chromosome"/>
</dbReference>
<dbReference type="PANTHER" id="PTHR33434">
    <property type="entry name" value="DEGV DOMAIN-CONTAINING PROTEIN DR_1986-RELATED"/>
    <property type="match status" value="1"/>
</dbReference>
<evidence type="ECO:0000256" key="1">
    <source>
        <dbReference type="ARBA" id="ARBA00003238"/>
    </source>
</evidence>
<comment type="function">
    <text evidence="1">May bind long-chain fatty acids, such as palmitate, and may play a role in lipid transport or fatty acid metabolism.</text>
</comment>
<dbReference type="KEGG" id="cbei:LF65_02018"/>
<keyword evidence="2" id="KW-0446">Lipid-binding</keyword>
<reference evidence="3" key="2">
    <citation type="submission" date="2016-02" db="EMBL/GenBank/DDBJ databases">
        <title>Genome sequence of Clostridium beijerinckii strain 59B.</title>
        <authorList>
            <person name="Little G.T."/>
            <person name="Minton N.P."/>
        </authorList>
    </citation>
    <scope>NUCLEOTIDE SEQUENCE</scope>
    <source>
        <strain evidence="3">NCIMB 14988</strain>
    </source>
</reference>
<dbReference type="InterPro" id="IPR003797">
    <property type="entry name" value="DegV"/>
</dbReference>
<evidence type="ECO:0000256" key="2">
    <source>
        <dbReference type="ARBA" id="ARBA00023121"/>
    </source>
</evidence>
<dbReference type="Gene3D" id="3.40.50.10170">
    <property type="match status" value="1"/>
</dbReference>
<dbReference type="Proteomes" id="UP000631418">
    <property type="component" value="Unassembled WGS sequence"/>
</dbReference>
<dbReference type="AlphaFoldDB" id="A0A0B5QK31"/>
<proteinExistence type="predicted"/>
<evidence type="ECO:0000313" key="3">
    <source>
        <dbReference type="EMBL" id="AJG98616.1"/>
    </source>
</evidence>
<dbReference type="RefSeq" id="WP_011969181.1">
    <property type="nucleotide sequence ID" value="NZ_CP010086.2"/>
</dbReference>
<gene>
    <name evidence="5" type="ORF">BCD95_003864</name>
    <name evidence="4" type="ORF">IS491_22400</name>
    <name evidence="3" type="ORF">LF65_02018</name>
</gene>
<evidence type="ECO:0000313" key="4">
    <source>
        <dbReference type="EMBL" id="MBF7811366.1"/>
    </source>
</evidence>
<dbReference type="Gene3D" id="3.30.1180.10">
    <property type="match status" value="1"/>
</dbReference>
<dbReference type="PANTHER" id="PTHR33434:SF3">
    <property type="entry name" value="DEGV DOMAIN-CONTAINING PROTEIN YITS"/>
    <property type="match status" value="1"/>
</dbReference>
<organism evidence="3 6">
    <name type="scientific">Clostridium beijerinckii</name>
    <name type="common">Clostridium MP</name>
    <dbReference type="NCBI Taxonomy" id="1520"/>
    <lineage>
        <taxon>Bacteria</taxon>
        <taxon>Bacillati</taxon>
        <taxon>Bacillota</taxon>
        <taxon>Clostridia</taxon>
        <taxon>Eubacteriales</taxon>
        <taxon>Clostridiaceae</taxon>
        <taxon>Clostridium</taxon>
    </lineage>
</organism>
<dbReference type="InterPro" id="IPR043168">
    <property type="entry name" value="DegV_C"/>
</dbReference>
<dbReference type="Proteomes" id="UP000822184">
    <property type="component" value="Unassembled WGS sequence"/>
</dbReference>
<dbReference type="InterPro" id="IPR050270">
    <property type="entry name" value="DegV_domain_contain"/>
</dbReference>
<dbReference type="Pfam" id="PF02645">
    <property type="entry name" value="DegV"/>
    <property type="match status" value="1"/>
</dbReference>
<accession>A0A0B5QK31</accession>
<sequence length="283" mass="31597">MEKIALITDSASDISIELLEANQIRLLPFKIIYADKEYEDRIDITPQFMYERLKTEIPKTSLPSIEKITSVLKDVVSEGFTHAIIITISSAFSGTYNAVRLICEEFKELKTFVFDSRTLTMAEGAMVLETSRLIREGKTFNEIIEILPTYREKIDLFFTIDTLEYLQKGGRIGKVAGTIGEFLNLKPIITVAEDGTYRTAAKVRGSKQAVSKLTSIFKMYLEKGKYKAWILDGNGFDKVQNLYCLIKDLPNVVECTIAGTIGPALGVNTGPGLVGLAIERIDE</sequence>
<dbReference type="PROSITE" id="PS51482">
    <property type="entry name" value="DEGV"/>
    <property type="match status" value="1"/>
</dbReference>
<dbReference type="SUPFAM" id="SSF82549">
    <property type="entry name" value="DAK1/DegV-like"/>
    <property type="match status" value="1"/>
</dbReference>
<dbReference type="GO" id="GO:0008289">
    <property type="term" value="F:lipid binding"/>
    <property type="evidence" value="ECO:0007669"/>
    <property type="project" value="UniProtKB-KW"/>
</dbReference>
<dbReference type="OrthoDB" id="9781230at2"/>
<name>A0A0B5QK31_CLOBE</name>
<dbReference type="NCBIfam" id="TIGR00762">
    <property type="entry name" value="DegV"/>
    <property type="match status" value="1"/>
</dbReference>
<dbReference type="OMA" id="VYPFDSE"/>
<reference evidence="4" key="4">
    <citation type="submission" date="2020-11" db="EMBL/GenBank/DDBJ databases">
        <authorList>
            <person name="Thieme N."/>
            <person name="Liebl W."/>
            <person name="Zverlov V."/>
        </authorList>
    </citation>
    <scope>NUCLEOTIDE SEQUENCE</scope>
    <source>
        <strain evidence="4">NT08</strain>
    </source>
</reference>
<dbReference type="STRING" id="1520.LF65_02018"/>
<protein>
    <submittedName>
        <fullName evidence="4 5">DegV family protein</fullName>
    </submittedName>
    <submittedName>
        <fullName evidence="3">Fatty acid-binding protein DegV</fullName>
    </submittedName>
</protein>
<reference evidence="6" key="1">
    <citation type="submission" date="2014-12" db="EMBL/GenBank/DDBJ databases">
        <title>Genome sequence of Clostridium beijerinckii strain 59B.</title>
        <authorList>
            <person name="Little G.T."/>
            <person name="Minton N.P."/>
        </authorList>
    </citation>
    <scope>NUCLEOTIDE SEQUENCE [LARGE SCALE GENOMIC DNA]</scope>
    <source>
        <strain evidence="6">59B</strain>
    </source>
</reference>
<reference evidence="5" key="3">
    <citation type="submission" date="2020-06" db="EMBL/GenBank/DDBJ databases">
        <title>Genomic insights into acetone-butanol-ethanol (ABE) fermentation by sequencing solventogenic clostridia strains.</title>
        <authorList>
            <person name="Brown S."/>
        </authorList>
    </citation>
    <scope>NUCLEOTIDE SEQUENCE</scope>
    <source>
        <strain evidence="5">DJ123</strain>
    </source>
</reference>
<evidence type="ECO:0000313" key="5">
    <source>
        <dbReference type="EMBL" id="NSB15605.1"/>
    </source>
</evidence>